<comment type="caution">
    <text evidence="9">The sequence shown here is derived from an EMBL/GenBank/DDBJ whole genome shotgun (WGS) entry which is preliminary data.</text>
</comment>
<sequence>MDEKSKVRPSLEPEDVQISSANYLNSNIPVRRSPEPVDLDAEAFKLGKESDELEDTGVLEDDDGKLGHFRKFTNFLLRWGIETHGIAPVPLSKRTDPRIIQLFWVWFTCNFNILAFGTGSAGPAFFGLGIRDSLVVLLIVDVISCFFPAYFSVFGPKLGMRGMVQSRFSWGLYGGAIPSALNVISMMGFLVLNGIIGGQTIAAVSSKLDDTLGIVILGIISLVITFCGYRVLHWFETYAWIPNFIALPVLLGLGGKHLDPSTFVSVPSPPASAVLSFATFVASSVISWCTLTPDYGVYHNDQASERRIFIFTYLGFFVPSILWHMIGAAFAAAAPGVPAWQAGFEEGNNVGGLVMGVLAPAKGFGKFLTVLIALSTSGACAPTMYTFGLSAMAVAPFFARVPRYVLVIVSEAIFIPLAIIGAKKFYSTLVDVLSVIGYWSTLFAVIVLTEHFLFRKRRWTDYDISQWNESAGLPPGIAAILAFFQTWYMGPIARAGTGDIGIITGGVVTLLAYVPLRTAERKIWPRR</sequence>
<dbReference type="Gene3D" id="1.10.4160.10">
    <property type="entry name" value="Hydantoin permease"/>
    <property type="match status" value="1"/>
</dbReference>
<proteinExistence type="inferred from homology"/>
<dbReference type="PANTHER" id="PTHR31806">
    <property type="entry name" value="PURINE-CYTOSINE PERMEASE FCY2-RELATED"/>
    <property type="match status" value="1"/>
</dbReference>
<reference evidence="9" key="1">
    <citation type="submission" date="2020-11" db="EMBL/GenBank/DDBJ databases">
        <authorList>
            <consortium name="DOE Joint Genome Institute"/>
            <person name="Ahrendt S."/>
            <person name="Riley R."/>
            <person name="Andreopoulos W."/>
            <person name="Labutti K."/>
            <person name="Pangilinan J."/>
            <person name="Ruiz-Duenas F.J."/>
            <person name="Barrasa J.M."/>
            <person name="Sanchez-Garcia M."/>
            <person name="Camarero S."/>
            <person name="Miyauchi S."/>
            <person name="Serrano A."/>
            <person name="Linde D."/>
            <person name="Babiker R."/>
            <person name="Drula E."/>
            <person name="Ayuso-Fernandez I."/>
            <person name="Pacheco R."/>
            <person name="Padilla G."/>
            <person name="Ferreira P."/>
            <person name="Barriuso J."/>
            <person name="Kellner H."/>
            <person name="Castanera R."/>
            <person name="Alfaro M."/>
            <person name="Ramirez L."/>
            <person name="Pisabarro A.G."/>
            <person name="Kuo A."/>
            <person name="Tritt A."/>
            <person name="Lipzen A."/>
            <person name="He G."/>
            <person name="Yan M."/>
            <person name="Ng V."/>
            <person name="Cullen D."/>
            <person name="Martin F."/>
            <person name="Rosso M.-N."/>
            <person name="Henrissat B."/>
            <person name="Hibbett D."/>
            <person name="Martinez A.T."/>
            <person name="Grigoriev I.V."/>
        </authorList>
    </citation>
    <scope>NUCLEOTIDE SEQUENCE</scope>
    <source>
        <strain evidence="9">CIRM-BRFM 674</strain>
    </source>
</reference>
<feature type="transmembrane region" description="Helical" evidence="8">
    <location>
        <begin position="212"/>
        <end position="232"/>
    </location>
</feature>
<dbReference type="PANTHER" id="PTHR31806:SF5">
    <property type="entry name" value="PURINE-CYTOSINE PERMEASE FCY21"/>
    <property type="match status" value="1"/>
</dbReference>
<name>A0A9P6D6M9_9AGAR</name>
<evidence type="ECO:0000256" key="1">
    <source>
        <dbReference type="ARBA" id="ARBA00004141"/>
    </source>
</evidence>
<keyword evidence="4 8" id="KW-0812">Transmembrane</keyword>
<feature type="transmembrane region" description="Helical" evidence="8">
    <location>
        <begin position="270"/>
        <end position="291"/>
    </location>
</feature>
<dbReference type="AlphaFoldDB" id="A0A9P6D6M9"/>
<evidence type="ECO:0000256" key="8">
    <source>
        <dbReference type="SAM" id="Phobius"/>
    </source>
</evidence>
<evidence type="ECO:0000256" key="7">
    <source>
        <dbReference type="PIRNR" id="PIRNR002744"/>
    </source>
</evidence>
<feature type="transmembrane region" description="Helical" evidence="8">
    <location>
        <begin position="102"/>
        <end position="128"/>
    </location>
</feature>
<dbReference type="InterPro" id="IPR001248">
    <property type="entry name" value="Pur-cyt_permease"/>
</dbReference>
<feature type="transmembrane region" description="Helical" evidence="8">
    <location>
        <begin position="500"/>
        <end position="519"/>
    </location>
</feature>
<keyword evidence="10" id="KW-1185">Reference proteome</keyword>
<feature type="transmembrane region" description="Helical" evidence="8">
    <location>
        <begin position="367"/>
        <end position="392"/>
    </location>
</feature>
<gene>
    <name evidence="9" type="ORF">BDN70DRAFT_910507</name>
</gene>
<feature type="transmembrane region" description="Helical" evidence="8">
    <location>
        <begin position="311"/>
        <end position="334"/>
    </location>
</feature>
<dbReference type="Proteomes" id="UP000807469">
    <property type="component" value="Unassembled WGS sequence"/>
</dbReference>
<organism evidence="9 10">
    <name type="scientific">Pholiota conissans</name>
    <dbReference type="NCBI Taxonomy" id="109636"/>
    <lineage>
        <taxon>Eukaryota</taxon>
        <taxon>Fungi</taxon>
        <taxon>Dikarya</taxon>
        <taxon>Basidiomycota</taxon>
        <taxon>Agaricomycotina</taxon>
        <taxon>Agaricomycetes</taxon>
        <taxon>Agaricomycetidae</taxon>
        <taxon>Agaricales</taxon>
        <taxon>Agaricineae</taxon>
        <taxon>Strophariaceae</taxon>
        <taxon>Pholiota</taxon>
    </lineage>
</organism>
<keyword evidence="6 7" id="KW-0472">Membrane</keyword>
<dbReference type="Pfam" id="PF02133">
    <property type="entry name" value="Transp_cyt_pur"/>
    <property type="match status" value="1"/>
</dbReference>
<evidence type="ECO:0000256" key="4">
    <source>
        <dbReference type="ARBA" id="ARBA00022692"/>
    </source>
</evidence>
<dbReference type="GO" id="GO:0005886">
    <property type="term" value="C:plasma membrane"/>
    <property type="evidence" value="ECO:0007669"/>
    <property type="project" value="TreeGrafter"/>
</dbReference>
<feature type="transmembrane region" description="Helical" evidence="8">
    <location>
        <begin position="239"/>
        <end position="258"/>
    </location>
</feature>
<comment type="subcellular location">
    <subcellularLocation>
        <location evidence="1">Membrane</location>
        <topology evidence="1">Multi-pass membrane protein</topology>
    </subcellularLocation>
</comment>
<feature type="transmembrane region" description="Helical" evidence="8">
    <location>
        <begin position="428"/>
        <end position="449"/>
    </location>
</feature>
<evidence type="ECO:0000256" key="2">
    <source>
        <dbReference type="ARBA" id="ARBA00008974"/>
    </source>
</evidence>
<feature type="transmembrane region" description="Helical" evidence="8">
    <location>
        <begin position="470"/>
        <end position="488"/>
    </location>
</feature>
<evidence type="ECO:0000313" key="9">
    <source>
        <dbReference type="EMBL" id="KAF9484823.1"/>
    </source>
</evidence>
<protein>
    <submittedName>
        <fullName evidence="9">Cytosine-purine permease</fullName>
    </submittedName>
</protein>
<evidence type="ECO:0000256" key="5">
    <source>
        <dbReference type="ARBA" id="ARBA00022989"/>
    </source>
</evidence>
<evidence type="ECO:0000313" key="10">
    <source>
        <dbReference type="Proteomes" id="UP000807469"/>
    </source>
</evidence>
<accession>A0A9P6D6M9</accession>
<dbReference type="OrthoDB" id="2116389at2759"/>
<dbReference type="GO" id="GO:0022857">
    <property type="term" value="F:transmembrane transporter activity"/>
    <property type="evidence" value="ECO:0007669"/>
    <property type="project" value="InterPro"/>
</dbReference>
<keyword evidence="3 7" id="KW-0813">Transport</keyword>
<feature type="transmembrane region" description="Helical" evidence="8">
    <location>
        <begin position="404"/>
        <end position="422"/>
    </location>
</feature>
<dbReference type="EMBL" id="MU155140">
    <property type="protein sequence ID" value="KAF9484823.1"/>
    <property type="molecule type" value="Genomic_DNA"/>
</dbReference>
<dbReference type="InterPro" id="IPR026030">
    <property type="entry name" value="Pur-cyt_permease_Fcy2/21/22"/>
</dbReference>
<feature type="transmembrane region" description="Helical" evidence="8">
    <location>
        <begin position="170"/>
        <end position="192"/>
    </location>
</feature>
<evidence type="ECO:0000256" key="6">
    <source>
        <dbReference type="ARBA" id="ARBA00023136"/>
    </source>
</evidence>
<comment type="similarity">
    <text evidence="2 7">Belongs to the purine-cytosine permease (2.A.39) family.</text>
</comment>
<feature type="transmembrane region" description="Helical" evidence="8">
    <location>
        <begin position="134"/>
        <end position="158"/>
    </location>
</feature>
<evidence type="ECO:0000256" key="3">
    <source>
        <dbReference type="ARBA" id="ARBA00022448"/>
    </source>
</evidence>
<dbReference type="PIRSF" id="PIRSF002744">
    <property type="entry name" value="Pur-cyt_permease"/>
    <property type="match status" value="1"/>
</dbReference>
<keyword evidence="5 8" id="KW-1133">Transmembrane helix</keyword>